<gene>
    <name evidence="2" type="ORF">ACFQMJ_33840</name>
</gene>
<proteinExistence type="predicted"/>
<organism evidence="2 3">
    <name type="scientific">Cohnella cellulosilytica</name>
    <dbReference type="NCBI Taxonomy" id="986710"/>
    <lineage>
        <taxon>Bacteria</taxon>
        <taxon>Bacillati</taxon>
        <taxon>Bacillota</taxon>
        <taxon>Bacilli</taxon>
        <taxon>Bacillales</taxon>
        <taxon>Paenibacillaceae</taxon>
        <taxon>Cohnella</taxon>
    </lineage>
</organism>
<accession>A0ABW2FK37</accession>
<sequence length="280" mass="32282">METVDSVFRRHPEFEPTGKLTVLGEPTCSADRLLAYARRRNPQAPDVAESYIRLGRQYGVRGDVAYCQAAYDTRWWTAELSGPDWAPQVRAQWEEEAAIASRIQMLYAFAAAQPWPAETKLSDDRPIVHIERAGWRGKAPCWEDLNGKWSHYGNSRYGQYIVAMWRGVLEWNGIGVPAKLPVYRQEQEPSVRAAARKPGLVDWSSFFSDQMKWLHNRRLLPDPAPHPERKVTWEELAVLLRQWEDRAIADTMEEKEMSLEKEEMREQAIRKQKTDSAGVG</sequence>
<evidence type="ECO:0000256" key="1">
    <source>
        <dbReference type="SAM" id="MobiDB-lite"/>
    </source>
</evidence>
<keyword evidence="3" id="KW-1185">Reference proteome</keyword>
<protein>
    <submittedName>
        <fullName evidence="2">Uncharacterized protein</fullName>
    </submittedName>
</protein>
<feature type="compositionally biased region" description="Basic and acidic residues" evidence="1">
    <location>
        <begin position="258"/>
        <end position="274"/>
    </location>
</feature>
<reference evidence="3" key="1">
    <citation type="journal article" date="2019" name="Int. J. Syst. Evol. Microbiol.">
        <title>The Global Catalogue of Microorganisms (GCM) 10K type strain sequencing project: providing services to taxonomists for standard genome sequencing and annotation.</title>
        <authorList>
            <consortium name="The Broad Institute Genomics Platform"/>
            <consortium name="The Broad Institute Genome Sequencing Center for Infectious Disease"/>
            <person name="Wu L."/>
            <person name="Ma J."/>
        </authorList>
    </citation>
    <scope>NUCLEOTIDE SEQUENCE [LARGE SCALE GENOMIC DNA]</scope>
    <source>
        <strain evidence="3">KCTC 12907</strain>
    </source>
</reference>
<dbReference type="RefSeq" id="WP_378050878.1">
    <property type="nucleotide sequence ID" value="NZ_JBHMDN010000030.1"/>
</dbReference>
<evidence type="ECO:0000313" key="2">
    <source>
        <dbReference type="EMBL" id="MFC7153536.1"/>
    </source>
</evidence>
<feature type="region of interest" description="Disordered" evidence="1">
    <location>
        <begin position="258"/>
        <end position="280"/>
    </location>
</feature>
<comment type="caution">
    <text evidence="2">The sequence shown here is derived from an EMBL/GenBank/DDBJ whole genome shotgun (WGS) entry which is preliminary data.</text>
</comment>
<dbReference type="Proteomes" id="UP001596378">
    <property type="component" value="Unassembled WGS sequence"/>
</dbReference>
<name>A0ABW2FK37_9BACL</name>
<dbReference type="EMBL" id="JBHTAI010000037">
    <property type="protein sequence ID" value="MFC7153536.1"/>
    <property type="molecule type" value="Genomic_DNA"/>
</dbReference>
<evidence type="ECO:0000313" key="3">
    <source>
        <dbReference type="Proteomes" id="UP001596378"/>
    </source>
</evidence>